<dbReference type="Proteomes" id="UP000467488">
    <property type="component" value="Chromosome"/>
</dbReference>
<name>A0A8S0FM05_ECOLX</name>
<accession>A0A8S0FM05</accession>
<evidence type="ECO:0000313" key="2">
    <source>
        <dbReference type="Proteomes" id="UP000467488"/>
    </source>
</evidence>
<dbReference type="EMBL" id="AP022360">
    <property type="protein sequence ID" value="BBU81098.1"/>
    <property type="molecule type" value="Genomic_DNA"/>
</dbReference>
<evidence type="ECO:0000313" key="1">
    <source>
        <dbReference type="EMBL" id="BBU81098.1"/>
    </source>
</evidence>
<gene>
    <name evidence="1" type="ORF">EIMP300_24980</name>
</gene>
<reference evidence="1 2" key="1">
    <citation type="submission" date="2020-01" db="EMBL/GenBank/DDBJ databases">
        <title>Dynamics of blaIMP-6 dissemination in carbapenem resistant Enterobacteriacea isolated from regional surveillance in Osaka, Japan.</title>
        <authorList>
            <person name="Abe R."/>
            <person name="Akeda Y."/>
            <person name="Sugawara Y."/>
            <person name="Yamamoto N."/>
            <person name="Tomono K."/>
            <person name="Takeuchi D."/>
            <person name="Kawahara R."/>
            <person name="Hamada S."/>
        </authorList>
    </citation>
    <scope>NUCLEOTIDE SEQUENCE [LARGE SCALE GENOMIC DNA]</scope>
    <source>
        <strain evidence="1 2">E300</strain>
    </source>
</reference>
<sequence>MGFIMNKDRSLNEMMLSLFNKSTIVDLSSETISESKSLSGRIYQDPEHNGEFELDRVLTDIYAPQLIIFLPDKPNGTGILIIPGGGYQAVMLDKEGTALAPEFLSQELYIICS</sequence>
<proteinExistence type="predicted"/>
<dbReference type="AlphaFoldDB" id="A0A8S0FM05"/>
<organism evidence="1 2">
    <name type="scientific">Escherichia coli</name>
    <dbReference type="NCBI Taxonomy" id="562"/>
    <lineage>
        <taxon>Bacteria</taxon>
        <taxon>Pseudomonadati</taxon>
        <taxon>Pseudomonadota</taxon>
        <taxon>Gammaproteobacteria</taxon>
        <taxon>Enterobacterales</taxon>
        <taxon>Enterobacteriaceae</taxon>
        <taxon>Escherichia</taxon>
    </lineage>
</organism>
<protein>
    <submittedName>
        <fullName evidence="1">Uncharacterized protein</fullName>
    </submittedName>
</protein>